<dbReference type="SMART" id="SM00320">
    <property type="entry name" value="WD40"/>
    <property type="match status" value="4"/>
</dbReference>
<evidence type="ECO:0000256" key="1">
    <source>
        <dbReference type="ARBA" id="ARBA00022574"/>
    </source>
</evidence>
<protein>
    <submittedName>
        <fullName evidence="4">Caspase domain protein</fullName>
    </submittedName>
</protein>
<dbReference type="InterPro" id="IPR011659">
    <property type="entry name" value="WD40"/>
</dbReference>
<evidence type="ECO:0000259" key="3">
    <source>
        <dbReference type="Pfam" id="PF00656"/>
    </source>
</evidence>
<dbReference type="InterPro" id="IPR013783">
    <property type="entry name" value="Ig-like_fold"/>
</dbReference>
<dbReference type="InterPro" id="IPR001680">
    <property type="entry name" value="WD40_rpt"/>
</dbReference>
<comment type="caution">
    <text evidence="4">The sequence shown here is derived from an EMBL/GenBank/DDBJ whole genome shotgun (WGS) entry which is preliminary data.</text>
</comment>
<dbReference type="SUPFAM" id="SSF52129">
    <property type="entry name" value="Caspase-like"/>
    <property type="match status" value="1"/>
</dbReference>
<dbReference type="InterPro" id="IPR019775">
    <property type="entry name" value="WD40_repeat_CS"/>
</dbReference>
<dbReference type="Gene3D" id="3.40.50.1460">
    <property type="match status" value="1"/>
</dbReference>
<evidence type="ECO:0000256" key="2">
    <source>
        <dbReference type="ARBA" id="ARBA00022737"/>
    </source>
</evidence>
<dbReference type="InterPro" id="IPR011047">
    <property type="entry name" value="Quinoprotein_ADH-like_sf"/>
</dbReference>
<dbReference type="SUPFAM" id="SSF50998">
    <property type="entry name" value="Quinoprotein alcohol dehydrogenase-like"/>
    <property type="match status" value="1"/>
</dbReference>
<dbReference type="InterPro" id="IPR015943">
    <property type="entry name" value="WD40/YVTN_repeat-like_dom_sf"/>
</dbReference>
<keyword evidence="1" id="KW-0853">WD repeat</keyword>
<gene>
    <name evidence="4" type="ORF">GALL_21640</name>
</gene>
<dbReference type="PROSITE" id="PS51257">
    <property type="entry name" value="PROKAR_LIPOPROTEIN"/>
    <property type="match status" value="1"/>
</dbReference>
<feature type="domain" description="Peptidase C14 caspase" evidence="3">
    <location>
        <begin position="554"/>
        <end position="792"/>
    </location>
</feature>
<dbReference type="EMBL" id="MLJW01000005">
    <property type="protein sequence ID" value="OIR17143.1"/>
    <property type="molecule type" value="Genomic_DNA"/>
</dbReference>
<reference evidence="4" key="1">
    <citation type="submission" date="2016-10" db="EMBL/GenBank/DDBJ databases">
        <title>Sequence of Gallionella enrichment culture.</title>
        <authorList>
            <person name="Poehlein A."/>
            <person name="Muehling M."/>
            <person name="Daniel R."/>
        </authorList>
    </citation>
    <scope>NUCLEOTIDE SEQUENCE</scope>
</reference>
<dbReference type="GO" id="GO:0004197">
    <property type="term" value="F:cysteine-type endopeptidase activity"/>
    <property type="evidence" value="ECO:0007669"/>
    <property type="project" value="InterPro"/>
</dbReference>
<sequence>MRYGKLAVLLNSLALAGCISTQITPQLSSNSSEKAMAVKSKVSFVTALSFSPDGSKLITGGVNSVVRVWDIAKASESMKIDTRDFNASYGVTDIVYAPDGKTAAISARTGLMSGDVTKLFELENGRELRTINGAFGGLVSFSQNGKYLVGLENTIGFFSTESSFTTKLADVQSGNVVREFKGYRSGAVSPDGNRIVLTADYLTPGDNNNDMTMLDLGSGREIWRRKIGPVNAVAYSPDGKLVLAACSDATMAMPYATIQVFIKVLDAATGNLIREVGRHAVKTGFSDQMQFLVYDLTFSPDGRLFMSSDMKGNYNLWNVSSGELVRNIKRPDEHIIFDISSSSTSFSPNGKLVAIASAASVRLYDVGSGDEVAALIAFDDGEWLITTPNGYYSSSEKGDQYLDVSIGGKPYSTAQLRESFFRPDLVKVALSGGSLGDFRKLQDIKQPPSVAIVDTPGSVAQDQVTVSLQVKDQGGGIGDVRLYRNGTAVVFEKTRNLQPVSTADGGSLLRYNVSLEPGRNTIRAVAFNADNSMQSVDANIEVQANFASREPALHAVVVGIKDYTNPRLALTYPVADARLFAATLENRGKGLFSSVHVQSLLLPEETTNTAIVAALRRAQKEVHPEDLFVFYVASHGTVDDGQYFLITSNVGSTSLAHLKQDALSQDVLKELISNIPASKKLVVLDTCNAGKMGDALQVAMMTRGMSDDTAMKVLSRAVGSTVLSASTSMQEALEGYKDHGLFTWVVVQGLNGAADSDRDGYVKTLELADYVDNQVPELADRMFHHKQFPIVSPSGQGFPLTRTKQ</sequence>
<organism evidence="4">
    <name type="scientific">mine drainage metagenome</name>
    <dbReference type="NCBI Taxonomy" id="410659"/>
    <lineage>
        <taxon>unclassified sequences</taxon>
        <taxon>metagenomes</taxon>
        <taxon>ecological metagenomes</taxon>
    </lineage>
</organism>
<dbReference type="AlphaFoldDB" id="A0A1J5T8C0"/>
<dbReference type="PANTHER" id="PTHR19879">
    <property type="entry name" value="TRANSCRIPTION INITIATION FACTOR TFIID"/>
    <property type="match status" value="1"/>
</dbReference>
<dbReference type="PROSITE" id="PS50082">
    <property type="entry name" value="WD_REPEATS_2"/>
    <property type="match status" value="2"/>
</dbReference>
<dbReference type="Pfam" id="PF00656">
    <property type="entry name" value="Peptidase_C14"/>
    <property type="match status" value="1"/>
</dbReference>
<keyword evidence="2" id="KW-0677">Repeat</keyword>
<accession>A0A1J5T8C0</accession>
<dbReference type="GO" id="GO:0006508">
    <property type="term" value="P:proteolysis"/>
    <property type="evidence" value="ECO:0007669"/>
    <property type="project" value="InterPro"/>
</dbReference>
<dbReference type="PROSITE" id="PS50294">
    <property type="entry name" value="WD_REPEATS_REGION"/>
    <property type="match status" value="1"/>
</dbReference>
<dbReference type="InterPro" id="IPR011600">
    <property type="entry name" value="Pept_C14_caspase"/>
</dbReference>
<dbReference type="InterPro" id="IPR029030">
    <property type="entry name" value="Caspase-like_dom_sf"/>
</dbReference>
<name>A0A1J5T8C0_9ZZZZ</name>
<dbReference type="Gene3D" id="2.130.10.10">
    <property type="entry name" value="YVTN repeat-like/Quinoprotein amine dehydrogenase"/>
    <property type="match status" value="2"/>
</dbReference>
<dbReference type="Gene3D" id="2.60.40.10">
    <property type="entry name" value="Immunoglobulins"/>
    <property type="match status" value="1"/>
</dbReference>
<dbReference type="PROSITE" id="PS00678">
    <property type="entry name" value="WD_REPEATS_1"/>
    <property type="match status" value="1"/>
</dbReference>
<dbReference type="Pfam" id="PF07676">
    <property type="entry name" value="PD40"/>
    <property type="match status" value="1"/>
</dbReference>
<evidence type="ECO:0000313" key="4">
    <source>
        <dbReference type="EMBL" id="OIR17143.1"/>
    </source>
</evidence>
<proteinExistence type="predicted"/>
<dbReference type="Pfam" id="PF00400">
    <property type="entry name" value="WD40"/>
    <property type="match status" value="2"/>
</dbReference>
<dbReference type="PANTHER" id="PTHR19879:SF9">
    <property type="entry name" value="TRANSCRIPTION INITIATION FACTOR TFIID SUBUNIT 5"/>
    <property type="match status" value="1"/>
</dbReference>